<comment type="caution">
    <text evidence="2">The sequence shown here is derived from an EMBL/GenBank/DDBJ whole genome shotgun (WGS) entry which is preliminary data.</text>
</comment>
<accession>A0A420AG48</accession>
<protein>
    <recommendedName>
        <fullName evidence="1">DUF2264 domain-containing protein</fullName>
    </recommendedName>
</protein>
<gene>
    <name evidence="2" type="ORF">DFQ12_5155</name>
</gene>
<dbReference type="PIRSF" id="PIRSF014753">
    <property type="entry name" value="UCP014753"/>
    <property type="match status" value="1"/>
</dbReference>
<dbReference type="InterPro" id="IPR016624">
    <property type="entry name" value="UCP014753"/>
</dbReference>
<dbReference type="PANTHER" id="PTHR35339">
    <property type="entry name" value="LINALOOL DEHYDRATASE_ISOMERASE DOMAIN-CONTAINING PROTEIN"/>
    <property type="match status" value="1"/>
</dbReference>
<evidence type="ECO:0000259" key="1">
    <source>
        <dbReference type="Pfam" id="PF10022"/>
    </source>
</evidence>
<dbReference type="EMBL" id="RAPY01000007">
    <property type="protein sequence ID" value="RKE43371.1"/>
    <property type="molecule type" value="Genomic_DNA"/>
</dbReference>
<proteinExistence type="predicted"/>
<keyword evidence="3" id="KW-1185">Reference proteome</keyword>
<evidence type="ECO:0000313" key="2">
    <source>
        <dbReference type="EMBL" id="RKE43371.1"/>
    </source>
</evidence>
<evidence type="ECO:0000313" key="3">
    <source>
        <dbReference type="Proteomes" id="UP000286246"/>
    </source>
</evidence>
<dbReference type="InterPro" id="IPR049349">
    <property type="entry name" value="DUF2264_N"/>
</dbReference>
<dbReference type="OrthoDB" id="9813465at2"/>
<dbReference type="Pfam" id="PF10022">
    <property type="entry name" value="DUF2264"/>
    <property type="match status" value="1"/>
</dbReference>
<organism evidence="2 3">
    <name type="scientific">Sphingobacterium detergens</name>
    <dbReference type="NCBI Taxonomy" id="1145106"/>
    <lineage>
        <taxon>Bacteria</taxon>
        <taxon>Pseudomonadati</taxon>
        <taxon>Bacteroidota</taxon>
        <taxon>Sphingobacteriia</taxon>
        <taxon>Sphingobacteriales</taxon>
        <taxon>Sphingobacteriaceae</taxon>
        <taxon>Sphingobacterium</taxon>
    </lineage>
</organism>
<dbReference type="Proteomes" id="UP000286246">
    <property type="component" value="Unassembled WGS sequence"/>
</dbReference>
<dbReference type="AlphaFoldDB" id="A0A420AG48"/>
<feature type="domain" description="DUF2264" evidence="1">
    <location>
        <begin position="30"/>
        <end position="391"/>
    </location>
</feature>
<reference evidence="2 3" key="1">
    <citation type="submission" date="2018-09" db="EMBL/GenBank/DDBJ databases">
        <title>Genomic Encyclopedia of Type Strains, Phase III (KMG-III): the genomes of soil and plant-associated and newly described type strains.</title>
        <authorList>
            <person name="Whitman W."/>
        </authorList>
    </citation>
    <scope>NUCLEOTIDE SEQUENCE [LARGE SCALE GENOMIC DNA]</scope>
    <source>
        <strain evidence="2 3">CECT 7938</strain>
    </source>
</reference>
<name>A0A420AG48_SPHD1</name>
<dbReference type="RefSeq" id="WP_120261746.1">
    <property type="nucleotide sequence ID" value="NZ_RAPY01000007.1"/>
</dbReference>
<dbReference type="PANTHER" id="PTHR35339:SF3">
    <property type="entry name" value="DUF2264 DOMAIN-CONTAINING PROTEIN"/>
    <property type="match status" value="1"/>
</dbReference>
<sequence>MNYKKLVIIILLVPQVLFAQKKEENNGLQQRAYLVKTLTKIADPVLMALSKGELVKTMPIESRNSLDRTGCTYLEAFGRLMAGMAPWLELGPDNTVEGKLRKKYIDLSIACIKNATDPDNPDYMNFRKHPTTQSQALVDAAFLAQALLRSPNQLWGKLDDQTKKNVINAFNLTREMNAYGNNWVLFSSEIEAFFLKYDKVVDRSRLDRAIDLMVSWYKGDGIYGDGPNFHYDYYNSFVIHPMLLETSLELKNANLDTANLYPIFLDRARRYATIQERLISPEGTYPPVGRSLSYRFGAFQLLSKIAYMHELDKGIEPAQVRCALYTVIKRQIEMPGTFNSSGWLNIGFAGHQPEVGETYVSTGSEYLCSEAFIILGLPSNDPLWTAADASWTAKKAWNGETMIIDHTLTPDIIGADVYKERKK</sequence>